<dbReference type="PANTHER" id="PTHR36120">
    <property type="entry name" value="FUCOSE ISOMERASE"/>
    <property type="match status" value="1"/>
</dbReference>
<dbReference type="GO" id="GO:0005996">
    <property type="term" value="P:monosaccharide metabolic process"/>
    <property type="evidence" value="ECO:0007669"/>
    <property type="project" value="InterPro"/>
</dbReference>
<dbReference type="PANTHER" id="PTHR36120:SF2">
    <property type="entry name" value="FUCOSE ISOMERASE"/>
    <property type="match status" value="1"/>
</dbReference>
<dbReference type="OrthoDB" id="5838738at2"/>
<dbReference type="SUPFAM" id="SSF53743">
    <property type="entry name" value="FucI/AraA N-terminal and middle domains"/>
    <property type="match status" value="1"/>
</dbReference>
<evidence type="ECO:0000256" key="1">
    <source>
        <dbReference type="ARBA" id="ARBA00023235"/>
    </source>
</evidence>
<dbReference type="GO" id="GO:0005737">
    <property type="term" value="C:cytoplasm"/>
    <property type="evidence" value="ECO:0007669"/>
    <property type="project" value="InterPro"/>
</dbReference>
<keyword evidence="4" id="KW-1185">Reference proteome</keyword>
<evidence type="ECO:0000313" key="3">
    <source>
        <dbReference type="EMBL" id="TDT15470.1"/>
    </source>
</evidence>
<evidence type="ECO:0000256" key="2">
    <source>
        <dbReference type="ARBA" id="ARBA00023277"/>
    </source>
</evidence>
<comment type="caution">
    <text evidence="3">The sequence shown here is derived from an EMBL/GenBank/DDBJ whole genome shotgun (WGS) entry which is preliminary data.</text>
</comment>
<gene>
    <name evidence="3" type="ORF">BDK89_1041</name>
</gene>
<dbReference type="EMBL" id="SOAU01000001">
    <property type="protein sequence ID" value="TDT15470.1"/>
    <property type="molecule type" value="Genomic_DNA"/>
</dbReference>
<dbReference type="RefSeq" id="WP_133867914.1">
    <property type="nucleotide sequence ID" value="NZ_SOAU01000001.1"/>
</dbReference>
<sequence>MSGFTYSVVASALHDPASIGRLLAPVVMSLEEIGGRRATSVDLELHTPHVIVVGTGGTERETLHLIERRHAHAPWEPVVLVAHGRHNSLAAALETLAFVRRAGIPGRVVQVDGRGEPAATITDLQAIHHFQHARIGLVGEPSDWLVASVPDRETFHARWGLELVDVPVAEAIVHHGDAPDVDVQPVAVRFSGGTTPTAETVAAAAMHPTLTRLIDAHRLDAVAVRCFDFITELRTSGCIALAQLNDDGIVAGCEGDVASTVAMMMVREVLGMPSWIANPARIDTERDELVLAHCTVAPSMVDDLELHTHFESGLGIGLRGTFPPGPVTLLRLGGDSLDQVWLSEAEVDHGEAERDLCRTQVVLRNVERIDDLIEDPLGNHIVMVRGHHRERLERWWRLAFGERPTAVPT</sequence>
<dbReference type="AlphaFoldDB" id="A0A4R7HXL7"/>
<keyword evidence="2" id="KW-0119">Carbohydrate metabolism</keyword>
<organism evidence="3 4">
    <name type="scientific">Ilumatobacter fluminis</name>
    <dbReference type="NCBI Taxonomy" id="467091"/>
    <lineage>
        <taxon>Bacteria</taxon>
        <taxon>Bacillati</taxon>
        <taxon>Actinomycetota</taxon>
        <taxon>Acidimicrobiia</taxon>
        <taxon>Acidimicrobiales</taxon>
        <taxon>Ilumatobacteraceae</taxon>
        <taxon>Ilumatobacter</taxon>
    </lineage>
</organism>
<proteinExistence type="predicted"/>
<keyword evidence="1 3" id="KW-0413">Isomerase</keyword>
<name>A0A4R7HXL7_9ACTN</name>
<accession>A0A4R7HXL7</accession>
<evidence type="ECO:0000313" key="4">
    <source>
        <dbReference type="Proteomes" id="UP000294558"/>
    </source>
</evidence>
<protein>
    <submittedName>
        <fullName evidence="3">L-fucose isomerase-like protein</fullName>
    </submittedName>
</protein>
<dbReference type="InterPro" id="IPR009015">
    <property type="entry name" value="Fucose_isomerase_N/cen_sf"/>
</dbReference>
<dbReference type="GO" id="GO:0016861">
    <property type="term" value="F:intramolecular oxidoreductase activity, interconverting aldoses and ketoses"/>
    <property type="evidence" value="ECO:0007669"/>
    <property type="project" value="InterPro"/>
</dbReference>
<reference evidence="3 4" key="1">
    <citation type="submission" date="2019-03" db="EMBL/GenBank/DDBJ databases">
        <title>Sequencing the genomes of 1000 actinobacteria strains.</title>
        <authorList>
            <person name="Klenk H.-P."/>
        </authorList>
    </citation>
    <scope>NUCLEOTIDE SEQUENCE [LARGE SCALE GENOMIC DNA]</scope>
    <source>
        <strain evidence="3 4">DSM 18936</strain>
    </source>
</reference>
<dbReference type="Proteomes" id="UP000294558">
    <property type="component" value="Unassembled WGS sequence"/>
</dbReference>